<dbReference type="EMBL" id="JAVIJP010000013">
    <property type="protein sequence ID" value="KAL3646371.1"/>
    <property type="molecule type" value="Genomic_DNA"/>
</dbReference>
<name>A0ABD3DVS9_9LAMI</name>
<comment type="caution">
    <text evidence="1">The sequence shown here is derived from an EMBL/GenBank/DDBJ whole genome shotgun (WGS) entry which is preliminary data.</text>
</comment>
<organism evidence="1 2">
    <name type="scientific">Castilleja foliolosa</name>
    <dbReference type="NCBI Taxonomy" id="1961234"/>
    <lineage>
        <taxon>Eukaryota</taxon>
        <taxon>Viridiplantae</taxon>
        <taxon>Streptophyta</taxon>
        <taxon>Embryophyta</taxon>
        <taxon>Tracheophyta</taxon>
        <taxon>Spermatophyta</taxon>
        <taxon>Magnoliopsida</taxon>
        <taxon>eudicotyledons</taxon>
        <taxon>Gunneridae</taxon>
        <taxon>Pentapetalae</taxon>
        <taxon>asterids</taxon>
        <taxon>lamiids</taxon>
        <taxon>Lamiales</taxon>
        <taxon>Orobanchaceae</taxon>
        <taxon>Pedicularideae</taxon>
        <taxon>Castillejinae</taxon>
        <taxon>Castilleja</taxon>
    </lineage>
</organism>
<dbReference type="Proteomes" id="UP001632038">
    <property type="component" value="Unassembled WGS sequence"/>
</dbReference>
<evidence type="ECO:0000313" key="1">
    <source>
        <dbReference type="EMBL" id="KAL3646371.1"/>
    </source>
</evidence>
<evidence type="ECO:0000313" key="2">
    <source>
        <dbReference type="Proteomes" id="UP001632038"/>
    </source>
</evidence>
<accession>A0ABD3DVS9</accession>
<sequence>MDGRRSLKPELLPILEECINSAKRLPRRKLDFESPRHHSPIVGDLDFSSASVTEMSKGSEKNENLRLENEKGKGIDAVETDNTISLRGADAARYRAWFASQEASMEVHASGQRNGIPPFIPPLVVGNAMGGNGGQDGYQPNVPNVPPYQANTGIPTHGNMQYPPVPPHGQFYQPGPNGQPNYGVGEVPRADFQNVGGLVNRIFL</sequence>
<gene>
    <name evidence="1" type="ORF">CASFOL_011551</name>
</gene>
<reference evidence="2" key="1">
    <citation type="journal article" date="2024" name="IScience">
        <title>Strigolactones Initiate the Formation of Haustorium-like Structures in Castilleja.</title>
        <authorList>
            <person name="Buerger M."/>
            <person name="Peterson D."/>
            <person name="Chory J."/>
        </authorList>
    </citation>
    <scope>NUCLEOTIDE SEQUENCE [LARGE SCALE GENOMIC DNA]</scope>
</reference>
<protein>
    <submittedName>
        <fullName evidence="1">Uncharacterized protein</fullName>
    </submittedName>
</protein>
<dbReference type="AlphaFoldDB" id="A0ABD3DVS9"/>
<keyword evidence="2" id="KW-1185">Reference proteome</keyword>
<proteinExistence type="predicted"/>